<evidence type="ECO:0000313" key="3">
    <source>
        <dbReference type="Proteomes" id="UP000282818"/>
    </source>
</evidence>
<organism evidence="2 3">
    <name type="scientific">Neptunomonas marina</name>
    <dbReference type="NCBI Taxonomy" id="1815562"/>
    <lineage>
        <taxon>Bacteria</taxon>
        <taxon>Pseudomonadati</taxon>
        <taxon>Pseudomonadota</taxon>
        <taxon>Gammaproteobacteria</taxon>
        <taxon>Oceanospirillales</taxon>
        <taxon>Oceanospirillaceae</taxon>
        <taxon>Neptunomonas</taxon>
    </lineage>
</organism>
<evidence type="ECO:0000256" key="1">
    <source>
        <dbReference type="SAM" id="SignalP"/>
    </source>
</evidence>
<proteinExistence type="predicted"/>
<dbReference type="Proteomes" id="UP000282818">
    <property type="component" value="Unassembled WGS sequence"/>
</dbReference>
<keyword evidence="1" id="KW-0732">Signal</keyword>
<keyword evidence="3" id="KW-1185">Reference proteome</keyword>
<dbReference type="RefSeq" id="WP_127695826.1">
    <property type="nucleotide sequence ID" value="NZ_SACQ01000010.1"/>
</dbReference>
<reference evidence="2 3" key="1">
    <citation type="submission" date="2019-01" db="EMBL/GenBank/DDBJ databases">
        <authorList>
            <person name="Chen W.-M."/>
        </authorList>
    </citation>
    <scope>NUCLEOTIDE SEQUENCE [LARGE SCALE GENOMIC DNA]</scope>
    <source>
        <strain evidence="2 3">HPM-16</strain>
    </source>
</reference>
<feature type="signal peptide" evidence="1">
    <location>
        <begin position="1"/>
        <end position="20"/>
    </location>
</feature>
<dbReference type="SUPFAM" id="SSF52833">
    <property type="entry name" value="Thioredoxin-like"/>
    <property type="match status" value="1"/>
</dbReference>
<name>A0A437Q4F4_9GAMM</name>
<dbReference type="EMBL" id="SACQ01000010">
    <property type="protein sequence ID" value="RVU29396.1"/>
    <property type="molecule type" value="Genomic_DNA"/>
</dbReference>
<gene>
    <name evidence="2" type="ORF">EOE65_16640</name>
</gene>
<dbReference type="InterPro" id="IPR007332">
    <property type="entry name" value="DUF411"/>
</dbReference>
<protein>
    <submittedName>
        <fullName evidence="2">DUF411 domain-containing protein</fullName>
    </submittedName>
</protein>
<feature type="chain" id="PRO_5019206493" evidence="1">
    <location>
        <begin position="21"/>
        <end position="158"/>
    </location>
</feature>
<comment type="caution">
    <text evidence="2">The sequence shown here is derived from an EMBL/GenBank/DDBJ whole genome shotgun (WGS) entry which is preliminary data.</text>
</comment>
<dbReference type="Pfam" id="PF04214">
    <property type="entry name" value="DUF411"/>
    <property type="match status" value="1"/>
</dbReference>
<dbReference type="InterPro" id="IPR036249">
    <property type="entry name" value="Thioredoxin-like_sf"/>
</dbReference>
<dbReference type="AlphaFoldDB" id="A0A437Q4F4"/>
<sequence length="158" mass="17545">MLRPFLMLLSAVLFSLHAHAGDPYWLKGKTGDRVAVEVFRSATCGCCKDWIVHLKEHNFDVTDTVVDDVAPIKQRLGVPVQGQSCHTAVIGEQVFEGHVPAQDIKRALKQPNLQLLTVPGMVSGSPGMDMPDAPKQPFRVYSLDKQGHVEVFSEYENY</sequence>
<accession>A0A437Q4F4</accession>
<evidence type="ECO:0000313" key="2">
    <source>
        <dbReference type="EMBL" id="RVU29396.1"/>
    </source>
</evidence>